<evidence type="ECO:0000259" key="1">
    <source>
        <dbReference type="Pfam" id="PF13966"/>
    </source>
</evidence>
<organism evidence="2">
    <name type="scientific">Tanacetum cinerariifolium</name>
    <name type="common">Dalmatian daisy</name>
    <name type="synonym">Chrysanthemum cinerariifolium</name>
    <dbReference type="NCBI Taxonomy" id="118510"/>
    <lineage>
        <taxon>Eukaryota</taxon>
        <taxon>Viridiplantae</taxon>
        <taxon>Streptophyta</taxon>
        <taxon>Embryophyta</taxon>
        <taxon>Tracheophyta</taxon>
        <taxon>Spermatophyta</taxon>
        <taxon>Magnoliopsida</taxon>
        <taxon>eudicotyledons</taxon>
        <taxon>Gunneridae</taxon>
        <taxon>Pentapetalae</taxon>
        <taxon>asterids</taxon>
        <taxon>campanulids</taxon>
        <taxon>Asterales</taxon>
        <taxon>Asteraceae</taxon>
        <taxon>Asteroideae</taxon>
        <taxon>Anthemideae</taxon>
        <taxon>Anthemidinae</taxon>
        <taxon>Tanacetum</taxon>
    </lineage>
</organism>
<proteinExistence type="predicted"/>
<reference evidence="2" key="1">
    <citation type="journal article" date="2019" name="Sci. Rep.">
        <title>Draft genome of Tanacetum cinerariifolium, the natural source of mosquito coil.</title>
        <authorList>
            <person name="Yamashiro T."/>
            <person name="Shiraishi A."/>
            <person name="Satake H."/>
            <person name="Nakayama K."/>
        </authorList>
    </citation>
    <scope>NUCLEOTIDE SEQUENCE</scope>
</reference>
<accession>A0A6L2KN41</accession>
<dbReference type="AlphaFoldDB" id="A0A6L2KN41"/>
<dbReference type="InterPro" id="IPR026960">
    <property type="entry name" value="RVT-Znf"/>
</dbReference>
<dbReference type="EMBL" id="BKCJ010002670">
    <property type="protein sequence ID" value="GEU50137.1"/>
    <property type="molecule type" value="Genomic_DNA"/>
</dbReference>
<dbReference type="PANTHER" id="PTHR36617">
    <property type="entry name" value="PROTEIN, PUTATIVE-RELATED"/>
    <property type="match status" value="1"/>
</dbReference>
<name>A0A6L2KN41_TANCI</name>
<evidence type="ECO:0000313" key="2">
    <source>
        <dbReference type="EMBL" id="GEU50137.1"/>
    </source>
</evidence>
<gene>
    <name evidence="2" type="ORF">Tci_022115</name>
</gene>
<sequence>MFWEDSWKGGVPLKNLFPKIYSLEMDKSIFVASKLAHSIVCYSLRRIPRGGDGKFSVSSFRRFIDDKSIATVGSKTRWNKYVPSKVNILAWRIKHDFLPTCLNISRRGIDLNSITCVSYTTAIETTSHIFFACPLVNLLYKKIARWWNVKMTEMSSYEEWWTWFSALRLENKIKKIFEGVFYITWWLLWNFRNKSIFGPIAQPKAWLFDDILAFFLLGVGLDAKRILVG</sequence>
<dbReference type="Pfam" id="PF13966">
    <property type="entry name" value="zf-RVT"/>
    <property type="match status" value="1"/>
</dbReference>
<protein>
    <recommendedName>
        <fullName evidence="1">Reverse transcriptase zinc-binding domain-containing protein</fullName>
    </recommendedName>
</protein>
<feature type="domain" description="Reverse transcriptase zinc-binding" evidence="1">
    <location>
        <begin position="55"/>
        <end position="137"/>
    </location>
</feature>
<comment type="caution">
    <text evidence="2">The sequence shown here is derived from an EMBL/GenBank/DDBJ whole genome shotgun (WGS) entry which is preliminary data.</text>
</comment>
<dbReference type="PANTHER" id="PTHR36617:SF5">
    <property type="entry name" value="OS05G0421675 PROTEIN"/>
    <property type="match status" value="1"/>
</dbReference>